<dbReference type="FunCoup" id="A7RYL5">
    <property type="interactions" value="102"/>
</dbReference>
<dbReference type="PhylomeDB" id="A7RYL5"/>
<dbReference type="PANTHER" id="PTHR13593:SF113">
    <property type="entry name" value="SI:DKEY-266F7.9"/>
    <property type="match status" value="1"/>
</dbReference>
<accession>A7RYL5</accession>
<dbReference type="OMA" id="PWPNTRN"/>
<evidence type="ECO:0000313" key="3">
    <source>
        <dbReference type="Proteomes" id="UP000001593"/>
    </source>
</evidence>
<dbReference type="PROSITE" id="PS50007">
    <property type="entry name" value="PIPLC_X_DOMAIN"/>
    <property type="match status" value="1"/>
</dbReference>
<dbReference type="InParanoid" id="A7RYL5"/>
<dbReference type="SUPFAM" id="SSF51695">
    <property type="entry name" value="PLC-like phosphodiesterases"/>
    <property type="match status" value="1"/>
</dbReference>
<sequence length="320" mass="35746">MEKLPKHKQMSPLQELVIPGTHDSCSFSVSVDNDLSPSEPKWMKLLVKIFGKLAKWVIYRWSKTQELDLGQQLIRGCRYIDMRVALNPTNGDFQTVHGLYGGRIRNLLQPVKAFVTDHPKEVVILDFNHFYNMDASAHQKLSGVIKGLFGDRLLPPGKIGVQMTLNDAWDMGKNVIVTYDYSDVIEDNPEFWSGSDIYSPWANTSKLATLINFLNTETESHSLPKGSFHIAQGLLSPNTKVLLAHLTSSLKATLALKATQGITSWLKSVALSNAHTFNIIIADFVDYDEFAETVVGMNAVQDAVKVHYSIAICEQINKVI</sequence>
<dbReference type="InterPro" id="IPR051057">
    <property type="entry name" value="PI-PLC_domain"/>
</dbReference>
<dbReference type="KEGG" id="nve:5515428"/>
<dbReference type="InterPro" id="IPR042158">
    <property type="entry name" value="PLCXD1/2/3"/>
</dbReference>
<keyword evidence="3" id="KW-1185">Reference proteome</keyword>
<dbReference type="EMBL" id="DS469553">
    <property type="protein sequence ID" value="EDO43542.1"/>
    <property type="molecule type" value="Genomic_DNA"/>
</dbReference>
<feature type="domain" description="Phosphatidylinositol-specific phospholipase C X" evidence="1">
    <location>
        <begin position="7"/>
        <end position="179"/>
    </location>
</feature>
<evidence type="ECO:0000259" key="1">
    <source>
        <dbReference type="SMART" id="SM00148"/>
    </source>
</evidence>
<gene>
    <name evidence="2" type="ORF">NEMVEDRAFT_v1g183467</name>
</gene>
<dbReference type="AlphaFoldDB" id="A7RYL5"/>
<reference evidence="2 3" key="1">
    <citation type="journal article" date="2007" name="Science">
        <title>Sea anemone genome reveals ancestral eumetazoan gene repertoire and genomic organization.</title>
        <authorList>
            <person name="Putnam N.H."/>
            <person name="Srivastava M."/>
            <person name="Hellsten U."/>
            <person name="Dirks B."/>
            <person name="Chapman J."/>
            <person name="Salamov A."/>
            <person name="Terry A."/>
            <person name="Shapiro H."/>
            <person name="Lindquist E."/>
            <person name="Kapitonov V.V."/>
            <person name="Jurka J."/>
            <person name="Genikhovich G."/>
            <person name="Grigoriev I.V."/>
            <person name="Lucas S.M."/>
            <person name="Steele R.E."/>
            <person name="Finnerty J.R."/>
            <person name="Technau U."/>
            <person name="Martindale M.Q."/>
            <person name="Rokhsar D.S."/>
        </authorList>
    </citation>
    <scope>NUCLEOTIDE SEQUENCE [LARGE SCALE GENOMIC DNA]</scope>
    <source>
        <strain evidence="3">CH2 X CH6</strain>
    </source>
</reference>
<organism evidence="2 3">
    <name type="scientific">Nematostella vectensis</name>
    <name type="common">Starlet sea anemone</name>
    <dbReference type="NCBI Taxonomy" id="45351"/>
    <lineage>
        <taxon>Eukaryota</taxon>
        <taxon>Metazoa</taxon>
        <taxon>Cnidaria</taxon>
        <taxon>Anthozoa</taxon>
        <taxon>Hexacorallia</taxon>
        <taxon>Actiniaria</taxon>
        <taxon>Edwardsiidae</taxon>
        <taxon>Nematostella</taxon>
    </lineage>
</organism>
<protein>
    <recommendedName>
        <fullName evidence="1">Phosphatidylinositol-specific phospholipase C X domain-containing protein</fullName>
    </recommendedName>
</protein>
<dbReference type="Gene3D" id="3.20.20.190">
    <property type="entry name" value="Phosphatidylinositol (PI) phosphodiesterase"/>
    <property type="match status" value="1"/>
</dbReference>
<dbReference type="STRING" id="45351.A7RYL5"/>
<dbReference type="InterPro" id="IPR017946">
    <property type="entry name" value="PLC-like_Pdiesterase_TIM-brl"/>
</dbReference>
<dbReference type="OrthoDB" id="1046782at2759"/>
<dbReference type="SMART" id="SM00148">
    <property type="entry name" value="PLCXc"/>
    <property type="match status" value="1"/>
</dbReference>
<dbReference type="InterPro" id="IPR000909">
    <property type="entry name" value="PLipase_C_PInositol-sp_X_dom"/>
</dbReference>
<name>A7RYL5_NEMVE</name>
<dbReference type="eggNOG" id="KOG4306">
    <property type="taxonomic scope" value="Eukaryota"/>
</dbReference>
<dbReference type="PANTHER" id="PTHR13593">
    <property type="match status" value="1"/>
</dbReference>
<evidence type="ECO:0000313" key="2">
    <source>
        <dbReference type="EMBL" id="EDO43542.1"/>
    </source>
</evidence>
<proteinExistence type="predicted"/>
<dbReference type="HOGENOM" id="CLU_051926_0_0_1"/>
<dbReference type="GO" id="GO:0008081">
    <property type="term" value="F:phosphoric diester hydrolase activity"/>
    <property type="evidence" value="ECO:0000318"/>
    <property type="project" value="GO_Central"/>
</dbReference>
<dbReference type="CDD" id="cd08616">
    <property type="entry name" value="PI-PLCXD1c"/>
    <property type="match status" value="1"/>
</dbReference>
<dbReference type="Proteomes" id="UP000001593">
    <property type="component" value="Unassembled WGS sequence"/>
</dbReference>
<dbReference type="GO" id="GO:0006629">
    <property type="term" value="P:lipid metabolic process"/>
    <property type="evidence" value="ECO:0007669"/>
    <property type="project" value="InterPro"/>
</dbReference>